<name>A0A1B1N4J9_9BACL</name>
<accession>A0A1B1N4J9</accession>
<protein>
    <submittedName>
        <fullName evidence="2">Spore cortex biosynthesis protein YabQ</fullName>
    </submittedName>
</protein>
<dbReference type="OrthoDB" id="1653819at2"/>
<evidence type="ECO:0000256" key="1">
    <source>
        <dbReference type="SAM" id="Phobius"/>
    </source>
</evidence>
<keyword evidence="1" id="KW-1133">Transmembrane helix</keyword>
<dbReference type="Proteomes" id="UP000092573">
    <property type="component" value="Chromosome"/>
</dbReference>
<feature type="transmembrane region" description="Helical" evidence="1">
    <location>
        <begin position="101"/>
        <end position="121"/>
    </location>
</feature>
<dbReference type="STRING" id="1462996.AWM70_18820"/>
<dbReference type="KEGG" id="pyg:AWM70_18820"/>
<sequence length="188" mass="22386">MNLEMQWMTLLWMLISGCVLGVVFDGVRIVETRYRFPRWSIHGLDLVYWIWAALYVFRTLYHTNHGELRFYVFLGLFLGVLIYFLFLSVPTERFVVMLLKVVDKVCLAGVRLVQILIIAPLKLVYKAAKLLFGFLGVTLLFLLRMLHPLWKLLKFFLLPLGRRLKLPEAWQWVNRKAEAVRNRWFRKP</sequence>
<dbReference type="RefSeq" id="WP_068698963.1">
    <property type="nucleotide sequence ID" value="NZ_CP014167.1"/>
</dbReference>
<organism evidence="2 3">
    <name type="scientific">Paenibacillus yonginensis</name>
    <dbReference type="NCBI Taxonomy" id="1462996"/>
    <lineage>
        <taxon>Bacteria</taxon>
        <taxon>Bacillati</taxon>
        <taxon>Bacillota</taxon>
        <taxon>Bacilli</taxon>
        <taxon>Bacillales</taxon>
        <taxon>Paenibacillaceae</taxon>
        <taxon>Paenibacillus</taxon>
    </lineage>
</organism>
<feature type="transmembrane region" description="Helical" evidence="1">
    <location>
        <begin position="6"/>
        <end position="27"/>
    </location>
</feature>
<keyword evidence="1" id="KW-0472">Membrane</keyword>
<dbReference type="InterPro" id="IPR019074">
    <property type="entry name" value="YabQ"/>
</dbReference>
<evidence type="ECO:0000313" key="3">
    <source>
        <dbReference type="Proteomes" id="UP000092573"/>
    </source>
</evidence>
<dbReference type="AlphaFoldDB" id="A0A1B1N4J9"/>
<reference evidence="2 3" key="1">
    <citation type="submission" date="2016-01" db="EMBL/GenBank/DDBJ databases">
        <title>Complete Genome Sequence of Paenibacillus yonginensis DCY84, a novel Plant Growth-Promoting Bacteria with Elicitation of Induced Systemic Resistance.</title>
        <authorList>
            <person name="Kim Y.J."/>
            <person name="Yang D.C."/>
            <person name="Sukweenadhi J."/>
        </authorList>
    </citation>
    <scope>NUCLEOTIDE SEQUENCE [LARGE SCALE GENOMIC DNA]</scope>
    <source>
        <strain evidence="2 3">DCY84</strain>
    </source>
</reference>
<dbReference type="EMBL" id="CP014167">
    <property type="protein sequence ID" value="ANS76371.1"/>
    <property type="molecule type" value="Genomic_DNA"/>
</dbReference>
<keyword evidence="1" id="KW-0812">Transmembrane</keyword>
<gene>
    <name evidence="2" type="ORF">AWM70_18820</name>
</gene>
<feature type="transmembrane region" description="Helical" evidence="1">
    <location>
        <begin position="70"/>
        <end position="89"/>
    </location>
</feature>
<evidence type="ECO:0000313" key="2">
    <source>
        <dbReference type="EMBL" id="ANS76371.1"/>
    </source>
</evidence>
<dbReference type="Pfam" id="PF09578">
    <property type="entry name" value="Spore_YabQ"/>
    <property type="match status" value="1"/>
</dbReference>
<keyword evidence="3" id="KW-1185">Reference proteome</keyword>
<feature type="transmembrane region" description="Helical" evidence="1">
    <location>
        <begin position="127"/>
        <end position="146"/>
    </location>
</feature>
<proteinExistence type="predicted"/>
<dbReference type="NCBIfam" id="TIGR02893">
    <property type="entry name" value="spore_yabQ"/>
    <property type="match status" value="1"/>
</dbReference>
<feature type="transmembrane region" description="Helical" evidence="1">
    <location>
        <begin position="39"/>
        <end position="58"/>
    </location>
</feature>